<proteinExistence type="inferred from homology"/>
<sequence>MISYTIKFTGRILLLAGMLFAAGSVSAADINNVRMWLAPDNTRLVFDLTGPVSHKIFSLNNPDRLVLDINDTTLRTRLSKLDLKGSPVDKIRTSVKGSDLRVVLDLNQGIRPRSFDLKPNAQYGHRLVLDLFNVEKETVVKTAIPDPKGDKLRNIVIAIDAGHGGEDPGAIGVGRVREKDVVLEIAKEVKRLIDKEKGFTAELVRSGDYYISLRGRTKAARKKSADLFISIHADAFKDSRARGASVWVLSNRGATSEVGRWLAQKENSADWIGGVGSVSLEDKDDILAGVLLDMSMTASRSDSLQIASKIHSNVGKFAKMHKSRVESAGFIVLKSPDMPSILVETGFISNPHEARQLKTVAYQQKMARAISEGIKSHFWNKPPAYTFVAYEKNGGYKQAGQREYQVVSGDTLSVIASRHGVALQVLRKTNDIKGDTIRIGQVLRIPTS</sequence>
<reference evidence="13" key="1">
    <citation type="submission" date="2017-01" db="EMBL/GenBank/DDBJ databases">
        <authorList>
            <person name="Varghese N."/>
            <person name="Submissions S."/>
        </authorList>
    </citation>
    <scope>NUCLEOTIDE SEQUENCE [LARGE SCALE GENOMIC DNA]</scope>
    <source>
        <strain evidence="13">DSM 22306</strain>
    </source>
</reference>
<dbReference type="Gene3D" id="3.40.630.40">
    <property type="entry name" value="Zn-dependent exopeptidases"/>
    <property type="match status" value="1"/>
</dbReference>
<keyword evidence="7" id="KW-0378">Hydrolase</keyword>
<dbReference type="PROSITE" id="PS51782">
    <property type="entry name" value="LYSM"/>
    <property type="match status" value="1"/>
</dbReference>
<dbReference type="Gene3D" id="3.10.350.10">
    <property type="entry name" value="LysM domain"/>
    <property type="match status" value="1"/>
</dbReference>
<name>A0A1N7P8M7_9GAMM</name>
<dbReference type="Pfam" id="PF01476">
    <property type="entry name" value="LysM"/>
    <property type="match status" value="1"/>
</dbReference>
<dbReference type="AlphaFoldDB" id="A0A1N7P8M7"/>
<evidence type="ECO:0000256" key="1">
    <source>
        <dbReference type="ARBA" id="ARBA00001561"/>
    </source>
</evidence>
<dbReference type="GO" id="GO:0030288">
    <property type="term" value="C:outer membrane-bounded periplasmic space"/>
    <property type="evidence" value="ECO:0007669"/>
    <property type="project" value="TreeGrafter"/>
</dbReference>
<gene>
    <name evidence="12" type="ORF">SAMN05421760_11327</name>
</gene>
<dbReference type="RefSeq" id="WP_082400163.1">
    <property type="nucleotide sequence ID" value="NZ_FTOE01000013.1"/>
</dbReference>
<evidence type="ECO:0000313" key="12">
    <source>
        <dbReference type="EMBL" id="SIT06809.1"/>
    </source>
</evidence>
<dbReference type="InterPro" id="IPR018392">
    <property type="entry name" value="LysM"/>
</dbReference>
<dbReference type="CDD" id="cd00118">
    <property type="entry name" value="LysM"/>
    <property type="match status" value="1"/>
</dbReference>
<dbReference type="PANTHER" id="PTHR30404">
    <property type="entry name" value="N-ACETYLMURAMOYL-L-ALANINE AMIDASE"/>
    <property type="match status" value="1"/>
</dbReference>
<evidence type="ECO:0000256" key="3">
    <source>
        <dbReference type="ARBA" id="ARBA00010860"/>
    </source>
</evidence>
<comment type="subcellular location">
    <subcellularLocation>
        <location evidence="2">Periplasm</location>
    </subcellularLocation>
</comment>
<dbReference type="InterPro" id="IPR050695">
    <property type="entry name" value="N-acetylmuramoyl_amidase_3"/>
</dbReference>
<dbReference type="Proteomes" id="UP000185999">
    <property type="component" value="Unassembled WGS sequence"/>
</dbReference>
<dbReference type="SMART" id="SM00257">
    <property type="entry name" value="LysM"/>
    <property type="match status" value="1"/>
</dbReference>
<dbReference type="Gene3D" id="2.60.40.3500">
    <property type="match status" value="1"/>
</dbReference>
<comment type="similarity">
    <text evidence="3">Belongs to the N-acetylmuramoyl-L-alanine amidase 3 family.</text>
</comment>
<dbReference type="STRING" id="619304.SAMN05421760_11327"/>
<comment type="catalytic activity">
    <reaction evidence="1">
        <text>Hydrolyzes the link between N-acetylmuramoyl residues and L-amino acid residues in certain cell-wall glycopeptides.</text>
        <dbReference type="EC" id="3.5.1.28"/>
    </reaction>
</comment>
<dbReference type="SMART" id="SM00646">
    <property type="entry name" value="Ami_3"/>
    <property type="match status" value="1"/>
</dbReference>
<evidence type="ECO:0000256" key="5">
    <source>
        <dbReference type="ARBA" id="ARBA00022729"/>
    </source>
</evidence>
<dbReference type="InterPro" id="IPR036779">
    <property type="entry name" value="LysM_dom_sf"/>
</dbReference>
<dbReference type="SUPFAM" id="SSF53187">
    <property type="entry name" value="Zn-dependent exopeptidases"/>
    <property type="match status" value="1"/>
</dbReference>
<evidence type="ECO:0000256" key="7">
    <source>
        <dbReference type="ARBA" id="ARBA00022801"/>
    </source>
</evidence>
<feature type="chain" id="PRO_5012207629" description="N-acetylmuramoyl-L-alanine amidase AmiC" evidence="10">
    <location>
        <begin position="28"/>
        <end position="448"/>
    </location>
</feature>
<dbReference type="Pfam" id="PF01520">
    <property type="entry name" value="Amidase_3"/>
    <property type="match status" value="1"/>
</dbReference>
<dbReference type="InterPro" id="IPR021731">
    <property type="entry name" value="AMIN_dom"/>
</dbReference>
<dbReference type="OrthoDB" id="9806267at2"/>
<dbReference type="GO" id="GO:0071555">
    <property type="term" value="P:cell wall organization"/>
    <property type="evidence" value="ECO:0007669"/>
    <property type="project" value="UniProtKB-KW"/>
</dbReference>
<feature type="domain" description="LysM" evidence="11">
    <location>
        <begin position="402"/>
        <end position="445"/>
    </location>
</feature>
<dbReference type="EMBL" id="FTOE01000013">
    <property type="protein sequence ID" value="SIT06809.1"/>
    <property type="molecule type" value="Genomic_DNA"/>
</dbReference>
<evidence type="ECO:0000256" key="10">
    <source>
        <dbReference type="SAM" id="SignalP"/>
    </source>
</evidence>
<protein>
    <recommendedName>
        <fullName evidence="9">N-acetylmuramoyl-L-alanine amidase AmiC</fullName>
        <ecNumber evidence="4">3.5.1.28</ecNumber>
    </recommendedName>
</protein>
<accession>A0A1N7P8M7</accession>
<dbReference type="CDD" id="cd02696">
    <property type="entry name" value="MurNAc-LAA"/>
    <property type="match status" value="1"/>
</dbReference>
<evidence type="ECO:0000256" key="2">
    <source>
        <dbReference type="ARBA" id="ARBA00004418"/>
    </source>
</evidence>
<dbReference type="EC" id="3.5.1.28" evidence="4"/>
<dbReference type="SUPFAM" id="SSF54106">
    <property type="entry name" value="LysM domain"/>
    <property type="match status" value="1"/>
</dbReference>
<feature type="signal peptide" evidence="10">
    <location>
        <begin position="1"/>
        <end position="27"/>
    </location>
</feature>
<dbReference type="PANTHER" id="PTHR30404:SF0">
    <property type="entry name" value="N-ACETYLMURAMOYL-L-ALANINE AMIDASE AMIC"/>
    <property type="match status" value="1"/>
</dbReference>
<evidence type="ECO:0000313" key="13">
    <source>
        <dbReference type="Proteomes" id="UP000185999"/>
    </source>
</evidence>
<dbReference type="Pfam" id="PF11741">
    <property type="entry name" value="AMIN"/>
    <property type="match status" value="1"/>
</dbReference>
<dbReference type="GO" id="GO:0009253">
    <property type="term" value="P:peptidoglycan catabolic process"/>
    <property type="evidence" value="ECO:0007669"/>
    <property type="project" value="InterPro"/>
</dbReference>
<evidence type="ECO:0000259" key="11">
    <source>
        <dbReference type="PROSITE" id="PS51782"/>
    </source>
</evidence>
<dbReference type="InterPro" id="IPR002508">
    <property type="entry name" value="MurNAc-LAA_cat"/>
</dbReference>
<evidence type="ECO:0000256" key="4">
    <source>
        <dbReference type="ARBA" id="ARBA00011901"/>
    </source>
</evidence>
<keyword evidence="6" id="KW-0574">Periplasm</keyword>
<evidence type="ECO:0000256" key="9">
    <source>
        <dbReference type="ARBA" id="ARBA00074581"/>
    </source>
</evidence>
<keyword evidence="13" id="KW-1185">Reference proteome</keyword>
<evidence type="ECO:0000256" key="6">
    <source>
        <dbReference type="ARBA" id="ARBA00022764"/>
    </source>
</evidence>
<organism evidence="12 13">
    <name type="scientific">Neptunomonas antarctica</name>
    <dbReference type="NCBI Taxonomy" id="619304"/>
    <lineage>
        <taxon>Bacteria</taxon>
        <taxon>Pseudomonadati</taxon>
        <taxon>Pseudomonadota</taxon>
        <taxon>Gammaproteobacteria</taxon>
        <taxon>Oceanospirillales</taxon>
        <taxon>Oceanospirillaceae</taxon>
        <taxon>Neptunomonas</taxon>
    </lineage>
</organism>
<keyword evidence="5 10" id="KW-0732">Signal</keyword>
<evidence type="ECO:0000256" key="8">
    <source>
        <dbReference type="ARBA" id="ARBA00023316"/>
    </source>
</evidence>
<keyword evidence="8" id="KW-0961">Cell wall biogenesis/degradation</keyword>
<dbReference type="GO" id="GO:0008745">
    <property type="term" value="F:N-acetylmuramoyl-L-alanine amidase activity"/>
    <property type="evidence" value="ECO:0007669"/>
    <property type="project" value="UniProtKB-EC"/>
</dbReference>
<dbReference type="FunFam" id="3.40.630.40:FF:000001">
    <property type="entry name" value="N-acetylmuramoyl-L-alanine amidase"/>
    <property type="match status" value="1"/>
</dbReference>